<comment type="function">
    <text evidence="3">Required for maturation of 30S ribosomal subunits.</text>
</comment>
<dbReference type="SUPFAM" id="SSF74942">
    <property type="entry name" value="YhbC-like, C-terminal domain"/>
    <property type="match status" value="1"/>
</dbReference>
<dbReference type="EMBL" id="JH594606">
    <property type="protein sequence ID" value="EHQ03281.1"/>
    <property type="molecule type" value="Genomic_DNA"/>
</dbReference>
<evidence type="ECO:0000259" key="5">
    <source>
        <dbReference type="Pfam" id="PF17384"/>
    </source>
</evidence>
<dbReference type="InterPro" id="IPR036847">
    <property type="entry name" value="RimP_C_sf"/>
</dbReference>
<evidence type="ECO:0000256" key="1">
    <source>
        <dbReference type="ARBA" id="ARBA00022490"/>
    </source>
</evidence>
<proteinExistence type="inferred from homology"/>
<evidence type="ECO:0000259" key="4">
    <source>
        <dbReference type="Pfam" id="PF02576"/>
    </source>
</evidence>
<dbReference type="OrthoDB" id="9789702at2"/>
<organism evidence="6 7">
    <name type="scientific">Gillisia limnaea (strain DSM 15749 / LMG 21470 / R-8282)</name>
    <dbReference type="NCBI Taxonomy" id="865937"/>
    <lineage>
        <taxon>Bacteria</taxon>
        <taxon>Pseudomonadati</taxon>
        <taxon>Bacteroidota</taxon>
        <taxon>Flavobacteriia</taxon>
        <taxon>Flavobacteriales</taxon>
        <taxon>Flavobacteriaceae</taxon>
        <taxon>Gillisia</taxon>
    </lineage>
</organism>
<dbReference type="Gene3D" id="3.30.300.70">
    <property type="entry name" value="RimP-like superfamily, N-terminal"/>
    <property type="match status" value="1"/>
</dbReference>
<dbReference type="InterPro" id="IPR035956">
    <property type="entry name" value="RimP_N_sf"/>
</dbReference>
<evidence type="ECO:0000256" key="2">
    <source>
        <dbReference type="ARBA" id="ARBA00022517"/>
    </source>
</evidence>
<dbReference type="HOGENOM" id="CLU_070525_3_1_10"/>
<feature type="domain" description="Ribosome maturation factor RimP N-terminal" evidence="4">
    <location>
        <begin position="17"/>
        <end position="75"/>
    </location>
</feature>
<dbReference type="NCBIfam" id="NF002531">
    <property type="entry name" value="PRK02001.1"/>
    <property type="match status" value="1"/>
</dbReference>
<dbReference type="PANTHER" id="PTHR33867">
    <property type="entry name" value="RIBOSOME MATURATION FACTOR RIMP"/>
    <property type="match status" value="1"/>
</dbReference>
<dbReference type="eggNOG" id="COG0779">
    <property type="taxonomic scope" value="Bacteria"/>
</dbReference>
<dbReference type="InterPro" id="IPR028989">
    <property type="entry name" value="RimP_N"/>
</dbReference>
<dbReference type="Pfam" id="PF02576">
    <property type="entry name" value="RimP_N"/>
    <property type="match status" value="1"/>
</dbReference>
<dbReference type="InterPro" id="IPR003728">
    <property type="entry name" value="Ribosome_maturation_RimP"/>
</dbReference>
<dbReference type="Pfam" id="PF17384">
    <property type="entry name" value="DUF150_C"/>
    <property type="match status" value="1"/>
</dbReference>
<dbReference type="CDD" id="cd01734">
    <property type="entry name" value="YlxS_C"/>
    <property type="match status" value="1"/>
</dbReference>
<comment type="subcellular location">
    <subcellularLocation>
        <location evidence="3">Cytoplasm</location>
    </subcellularLocation>
</comment>
<keyword evidence="2 3" id="KW-0690">Ribosome biogenesis</keyword>
<protein>
    <recommendedName>
        <fullName evidence="3">Ribosome maturation factor RimP</fullName>
    </recommendedName>
</protein>
<keyword evidence="7" id="KW-1185">Reference proteome</keyword>
<dbReference type="GO" id="GO:0005737">
    <property type="term" value="C:cytoplasm"/>
    <property type="evidence" value="ECO:0007669"/>
    <property type="project" value="UniProtKB-SubCell"/>
</dbReference>
<evidence type="ECO:0000313" key="7">
    <source>
        <dbReference type="Proteomes" id="UP000003844"/>
    </source>
</evidence>
<sequence length="153" mass="17195">MLQERVKNLLEEAFDENNSLFLISLKISDKNHILIVLDGDSGVSVNDCISVSRKIEHNLDREEEDFSLEVASAGVSEPLKLPRQYKKNIGRRLEVQTNSNKFEGELVAVDEEGIKLTWTAREPKPVGKGKVTVEKEATLAFQEIVKAKVVITF</sequence>
<dbReference type="PANTHER" id="PTHR33867:SF1">
    <property type="entry name" value="RIBOSOME MATURATION FACTOR RIMP"/>
    <property type="match status" value="1"/>
</dbReference>
<dbReference type="STRING" id="865937.Gilli_2665"/>
<gene>
    <name evidence="3" type="primary">rimP</name>
    <name evidence="6" type="ORF">Gilli_2665</name>
</gene>
<dbReference type="Proteomes" id="UP000003844">
    <property type="component" value="Unassembled WGS sequence"/>
</dbReference>
<comment type="similarity">
    <text evidence="3">Belongs to the RimP family.</text>
</comment>
<dbReference type="SUPFAM" id="SSF75420">
    <property type="entry name" value="YhbC-like, N-terminal domain"/>
    <property type="match status" value="1"/>
</dbReference>
<dbReference type="HAMAP" id="MF_01077">
    <property type="entry name" value="RimP"/>
    <property type="match status" value="1"/>
</dbReference>
<evidence type="ECO:0000313" key="6">
    <source>
        <dbReference type="EMBL" id="EHQ03281.1"/>
    </source>
</evidence>
<accession>H2BYE2</accession>
<evidence type="ECO:0000256" key="3">
    <source>
        <dbReference type="HAMAP-Rule" id="MF_01077"/>
    </source>
</evidence>
<dbReference type="InterPro" id="IPR028998">
    <property type="entry name" value="RimP_C"/>
</dbReference>
<dbReference type="Gene3D" id="2.30.30.180">
    <property type="entry name" value="Ribosome maturation factor RimP, C-terminal domain"/>
    <property type="match status" value="1"/>
</dbReference>
<dbReference type="GO" id="GO:0042274">
    <property type="term" value="P:ribosomal small subunit biogenesis"/>
    <property type="evidence" value="ECO:0007669"/>
    <property type="project" value="UniProtKB-UniRule"/>
</dbReference>
<dbReference type="RefSeq" id="WP_006989588.1">
    <property type="nucleotide sequence ID" value="NZ_JH594606.1"/>
</dbReference>
<reference evidence="7" key="1">
    <citation type="journal article" date="2012" name="Stand. Genomic Sci.">
        <title>Genome sequence of the Antarctic rhodopsins-containing flavobacterium Gillisia limnaea type strain (R-8282(T)).</title>
        <authorList>
            <person name="Riedel T."/>
            <person name="Held B."/>
            <person name="Nolan M."/>
            <person name="Lucas S."/>
            <person name="Lapidus A."/>
            <person name="Tice H."/>
            <person name="Del Rio T.G."/>
            <person name="Cheng J.F."/>
            <person name="Han C."/>
            <person name="Tapia R."/>
            <person name="Goodwin L.A."/>
            <person name="Pitluck S."/>
            <person name="Liolios K."/>
            <person name="Mavromatis K."/>
            <person name="Pagani I."/>
            <person name="Ivanova N."/>
            <person name="Mikhailova N."/>
            <person name="Pati A."/>
            <person name="Chen A."/>
            <person name="Palaniappan K."/>
            <person name="Land M."/>
            <person name="Rohde M."/>
            <person name="Tindall B.J."/>
            <person name="Detter J.C."/>
            <person name="Goker M."/>
            <person name="Bristow J."/>
            <person name="Eisen J.A."/>
            <person name="Markowitz V."/>
            <person name="Hugenholtz P."/>
            <person name="Kyrpides N.C."/>
            <person name="Klenk H.P."/>
            <person name="Woyke T."/>
        </authorList>
    </citation>
    <scope>NUCLEOTIDE SEQUENCE [LARGE SCALE GENOMIC DNA]</scope>
    <source>
        <strain evidence="7">DSM 15749 / LMG 21470 / R-8282</strain>
    </source>
</reference>
<feature type="domain" description="Ribosome maturation factor RimP C-terminal" evidence="5">
    <location>
        <begin position="79"/>
        <end position="153"/>
    </location>
</feature>
<name>H2BYE2_GILLR</name>
<dbReference type="AlphaFoldDB" id="H2BYE2"/>
<keyword evidence="1 3" id="KW-0963">Cytoplasm</keyword>